<dbReference type="EMBL" id="JAUEPS010000020">
    <property type="protein sequence ID" value="KAK0457728.1"/>
    <property type="molecule type" value="Genomic_DNA"/>
</dbReference>
<dbReference type="Proteomes" id="UP001175211">
    <property type="component" value="Unassembled WGS sequence"/>
</dbReference>
<organism evidence="2 3">
    <name type="scientific">Armillaria tabescens</name>
    <name type="common">Ringless honey mushroom</name>
    <name type="synonym">Agaricus tabescens</name>
    <dbReference type="NCBI Taxonomy" id="1929756"/>
    <lineage>
        <taxon>Eukaryota</taxon>
        <taxon>Fungi</taxon>
        <taxon>Dikarya</taxon>
        <taxon>Basidiomycota</taxon>
        <taxon>Agaricomycotina</taxon>
        <taxon>Agaricomycetes</taxon>
        <taxon>Agaricomycetidae</taxon>
        <taxon>Agaricales</taxon>
        <taxon>Marasmiineae</taxon>
        <taxon>Physalacriaceae</taxon>
        <taxon>Desarmillaria</taxon>
    </lineage>
</organism>
<dbReference type="AlphaFoldDB" id="A0AA39N523"/>
<proteinExistence type="predicted"/>
<accession>A0AA39N523</accession>
<evidence type="ECO:0000313" key="2">
    <source>
        <dbReference type="EMBL" id="KAK0457728.1"/>
    </source>
</evidence>
<evidence type="ECO:0000313" key="3">
    <source>
        <dbReference type="Proteomes" id="UP001175211"/>
    </source>
</evidence>
<comment type="caution">
    <text evidence="2">The sequence shown here is derived from an EMBL/GenBank/DDBJ whole genome shotgun (WGS) entry which is preliminary data.</text>
</comment>
<dbReference type="RefSeq" id="XP_060330027.1">
    <property type="nucleotide sequence ID" value="XM_060482285.1"/>
</dbReference>
<keyword evidence="3" id="KW-1185">Reference proteome</keyword>
<evidence type="ECO:0000256" key="1">
    <source>
        <dbReference type="SAM" id="Phobius"/>
    </source>
</evidence>
<keyword evidence="1" id="KW-0472">Membrane</keyword>
<reference evidence="2" key="1">
    <citation type="submission" date="2023-06" db="EMBL/GenBank/DDBJ databases">
        <authorList>
            <consortium name="Lawrence Berkeley National Laboratory"/>
            <person name="Ahrendt S."/>
            <person name="Sahu N."/>
            <person name="Indic B."/>
            <person name="Wong-Bajracharya J."/>
            <person name="Merenyi Z."/>
            <person name="Ke H.-M."/>
            <person name="Monk M."/>
            <person name="Kocsube S."/>
            <person name="Drula E."/>
            <person name="Lipzen A."/>
            <person name="Balint B."/>
            <person name="Henrissat B."/>
            <person name="Andreopoulos B."/>
            <person name="Martin F.M."/>
            <person name="Harder C.B."/>
            <person name="Rigling D."/>
            <person name="Ford K.L."/>
            <person name="Foster G.D."/>
            <person name="Pangilinan J."/>
            <person name="Papanicolaou A."/>
            <person name="Barry K."/>
            <person name="LaButti K."/>
            <person name="Viragh M."/>
            <person name="Koriabine M."/>
            <person name="Yan M."/>
            <person name="Riley R."/>
            <person name="Champramary S."/>
            <person name="Plett K.L."/>
            <person name="Tsai I.J."/>
            <person name="Slot J."/>
            <person name="Sipos G."/>
            <person name="Plett J."/>
            <person name="Nagy L.G."/>
            <person name="Grigoriev I.V."/>
        </authorList>
    </citation>
    <scope>NUCLEOTIDE SEQUENCE</scope>
    <source>
        <strain evidence="2">CCBAS 213</strain>
    </source>
</reference>
<name>A0AA39N523_ARMTA</name>
<keyword evidence="1" id="KW-0812">Transmembrane</keyword>
<keyword evidence="1" id="KW-1133">Transmembrane helix</keyword>
<sequence length="89" mass="9992">MLIPVLIMIPYYSVLVGVIVLCWGSTLTLQPSALCTQFLPCLVLSYRNREQSKSQARLSIAPCLRFILFSIYCSQISFKARKCRQAGSS</sequence>
<gene>
    <name evidence="2" type="ORF">EV420DRAFT_475330</name>
</gene>
<dbReference type="GeneID" id="85365833"/>
<feature type="transmembrane region" description="Helical" evidence="1">
    <location>
        <begin position="12"/>
        <end position="39"/>
    </location>
</feature>
<protein>
    <submittedName>
        <fullName evidence="2">Uncharacterized protein</fullName>
    </submittedName>
</protein>